<dbReference type="AlphaFoldDB" id="A0A1V6TV22"/>
<sequence>MSLASLPSITAARLLLTGSTALPKVGTQLNIPASGSSFSSPRPFPSHLGVKPTIFPIPILPRPSPRVKPLPRAAPAVQPHGKSRGSEPYMNTPRRPPMALTRVPRRSCAVPRSVPFPMPGAVLEASMRHARGEPVPNPFAFMNKPKHIELPYLRPGKGILKEPSSFSKGLSHARRVAFAGSALVVEFTDFSTVKELKFLFPVRSTELPEPVQEVPKISEILPGEADDVEYIEPIRRRPMLALLVLLFLFILATFLLEWIAGKCSNWLYSRRT</sequence>
<gene>
    <name evidence="3" type="ORF">PENSTE_c002G09450</name>
</gene>
<evidence type="ECO:0000313" key="4">
    <source>
        <dbReference type="Proteomes" id="UP000191285"/>
    </source>
</evidence>
<evidence type="ECO:0000313" key="3">
    <source>
        <dbReference type="EMBL" id="OQE30036.1"/>
    </source>
</evidence>
<evidence type="ECO:0000256" key="1">
    <source>
        <dbReference type="SAM" id="MobiDB-lite"/>
    </source>
</evidence>
<comment type="caution">
    <text evidence="3">The sequence shown here is derived from an EMBL/GenBank/DDBJ whole genome shotgun (WGS) entry which is preliminary data.</text>
</comment>
<keyword evidence="2" id="KW-0472">Membrane</keyword>
<keyword evidence="4" id="KW-1185">Reference proteome</keyword>
<dbReference type="EMBL" id="MLKD01000002">
    <property type="protein sequence ID" value="OQE30036.1"/>
    <property type="molecule type" value="Genomic_DNA"/>
</dbReference>
<feature type="transmembrane region" description="Helical" evidence="2">
    <location>
        <begin position="239"/>
        <end position="260"/>
    </location>
</feature>
<accession>A0A1V6TV22</accession>
<organism evidence="3 4">
    <name type="scientific">Penicillium steckii</name>
    <dbReference type="NCBI Taxonomy" id="303698"/>
    <lineage>
        <taxon>Eukaryota</taxon>
        <taxon>Fungi</taxon>
        <taxon>Dikarya</taxon>
        <taxon>Ascomycota</taxon>
        <taxon>Pezizomycotina</taxon>
        <taxon>Eurotiomycetes</taxon>
        <taxon>Eurotiomycetidae</taxon>
        <taxon>Eurotiales</taxon>
        <taxon>Aspergillaceae</taxon>
        <taxon>Penicillium</taxon>
    </lineage>
</organism>
<proteinExistence type="predicted"/>
<feature type="region of interest" description="Disordered" evidence="1">
    <location>
        <begin position="68"/>
        <end position="99"/>
    </location>
</feature>
<protein>
    <submittedName>
        <fullName evidence="3">Uncharacterized protein</fullName>
    </submittedName>
</protein>
<dbReference type="Proteomes" id="UP000191285">
    <property type="component" value="Unassembled WGS sequence"/>
</dbReference>
<evidence type="ECO:0000256" key="2">
    <source>
        <dbReference type="SAM" id="Phobius"/>
    </source>
</evidence>
<keyword evidence="2" id="KW-1133">Transmembrane helix</keyword>
<keyword evidence="2" id="KW-0812">Transmembrane</keyword>
<reference evidence="4" key="1">
    <citation type="journal article" date="2017" name="Nat. Microbiol.">
        <title>Global analysis of biosynthetic gene clusters reveals vast potential of secondary metabolite production in Penicillium species.</title>
        <authorList>
            <person name="Nielsen J.C."/>
            <person name="Grijseels S."/>
            <person name="Prigent S."/>
            <person name="Ji B."/>
            <person name="Dainat J."/>
            <person name="Nielsen K.F."/>
            <person name="Frisvad J.C."/>
            <person name="Workman M."/>
            <person name="Nielsen J."/>
        </authorList>
    </citation>
    <scope>NUCLEOTIDE SEQUENCE [LARGE SCALE GENOMIC DNA]</scope>
    <source>
        <strain evidence="4">IBT 24891</strain>
    </source>
</reference>
<name>A0A1V6TV22_9EURO</name>